<name>A0A0B5DVL7_9RHOB</name>
<dbReference type="InterPro" id="IPR002068">
    <property type="entry name" value="A-crystallin/Hsp20_dom"/>
</dbReference>
<dbReference type="InterPro" id="IPR031107">
    <property type="entry name" value="Small_HSP"/>
</dbReference>
<comment type="similarity">
    <text evidence="1 2">Belongs to the small heat shock protein (HSP20) family.</text>
</comment>
<evidence type="ECO:0000256" key="3">
    <source>
        <dbReference type="SAM" id="MobiDB-lite"/>
    </source>
</evidence>
<dbReference type="HOGENOM" id="CLU_046737_12_1_5"/>
<keyword evidence="6" id="KW-1185">Reference proteome</keyword>
<dbReference type="Pfam" id="PF00011">
    <property type="entry name" value="HSP20"/>
    <property type="match status" value="1"/>
</dbReference>
<evidence type="ECO:0000256" key="1">
    <source>
        <dbReference type="PROSITE-ProRule" id="PRU00285"/>
    </source>
</evidence>
<feature type="domain" description="SHSP" evidence="4">
    <location>
        <begin position="36"/>
        <end position="148"/>
    </location>
</feature>
<dbReference type="SUPFAM" id="SSF49764">
    <property type="entry name" value="HSP20-like chaperones"/>
    <property type="match status" value="1"/>
</dbReference>
<dbReference type="KEGG" id="cid:P73_2733"/>
<evidence type="ECO:0000256" key="2">
    <source>
        <dbReference type="RuleBase" id="RU003616"/>
    </source>
</evidence>
<accession>A0A0B5DVL7</accession>
<evidence type="ECO:0000313" key="6">
    <source>
        <dbReference type="Proteomes" id="UP000031521"/>
    </source>
</evidence>
<dbReference type="AlphaFoldDB" id="A0A0B5DVL7"/>
<sequence>MLNYGLSQAQWDPFAELRQLQSQMNRMFEGGGRSQRASDGNWPPVNMWLGDESVVVTAEMPGVGKDDIDLTVRENTLIISGKRNPSTDDEDAAWHRRERPHGEFSRSVRLPLRVDPDKVEARAKNGVLEIEMGRPDAERPRKIKVKAS</sequence>
<evidence type="ECO:0000313" key="5">
    <source>
        <dbReference type="EMBL" id="AJE47448.1"/>
    </source>
</evidence>
<dbReference type="Proteomes" id="UP000031521">
    <property type="component" value="Chromosome"/>
</dbReference>
<evidence type="ECO:0000259" key="4">
    <source>
        <dbReference type="PROSITE" id="PS01031"/>
    </source>
</evidence>
<dbReference type="Gene3D" id="2.60.40.790">
    <property type="match status" value="1"/>
</dbReference>
<dbReference type="PANTHER" id="PTHR11527">
    <property type="entry name" value="HEAT-SHOCK PROTEIN 20 FAMILY MEMBER"/>
    <property type="match status" value="1"/>
</dbReference>
<dbReference type="RefSeq" id="WP_043870014.1">
    <property type="nucleotide sequence ID" value="NZ_CP004393.1"/>
</dbReference>
<organism evidence="5 6">
    <name type="scientific">Celeribacter indicus</name>
    <dbReference type="NCBI Taxonomy" id="1208324"/>
    <lineage>
        <taxon>Bacteria</taxon>
        <taxon>Pseudomonadati</taxon>
        <taxon>Pseudomonadota</taxon>
        <taxon>Alphaproteobacteria</taxon>
        <taxon>Rhodobacterales</taxon>
        <taxon>Roseobacteraceae</taxon>
        <taxon>Celeribacter</taxon>
    </lineage>
</organism>
<dbReference type="EMBL" id="CP004393">
    <property type="protein sequence ID" value="AJE47448.1"/>
    <property type="molecule type" value="Genomic_DNA"/>
</dbReference>
<proteinExistence type="inferred from homology"/>
<feature type="region of interest" description="Disordered" evidence="3">
    <location>
        <begin position="81"/>
        <end position="103"/>
    </location>
</feature>
<dbReference type="PROSITE" id="PS01031">
    <property type="entry name" value="SHSP"/>
    <property type="match status" value="1"/>
</dbReference>
<dbReference type="CDD" id="cd06464">
    <property type="entry name" value="ACD_sHsps-like"/>
    <property type="match status" value="1"/>
</dbReference>
<reference evidence="5 6" key="1">
    <citation type="journal article" date="2014" name="Int. J. Syst. Evol. Microbiol.">
        <title>Celeribacter indicus sp. nov., a polycyclic aromatic hydrocarbon-degrading bacterium from deep-sea sediment and reclassification of Huaishuia halophila as Celeribacter halophilus comb. nov.</title>
        <authorList>
            <person name="Lai Q."/>
            <person name="Cao J."/>
            <person name="Yuan J."/>
            <person name="Li F."/>
            <person name="Shao Z."/>
        </authorList>
    </citation>
    <scope>NUCLEOTIDE SEQUENCE [LARGE SCALE GENOMIC DNA]</scope>
    <source>
        <strain evidence="5">P73</strain>
    </source>
</reference>
<gene>
    <name evidence="5" type="ORF">P73_2733</name>
</gene>
<dbReference type="STRING" id="1208324.P73_2733"/>
<feature type="compositionally biased region" description="Basic and acidic residues" evidence="3">
    <location>
        <begin position="92"/>
        <end position="103"/>
    </location>
</feature>
<dbReference type="OrthoDB" id="9808910at2"/>
<protein>
    <submittedName>
        <fullName evidence="5">Small heat-shock protein molecular chaperone</fullName>
    </submittedName>
</protein>
<dbReference type="InterPro" id="IPR008978">
    <property type="entry name" value="HSP20-like_chaperone"/>
</dbReference>